<dbReference type="InterPro" id="IPR026694">
    <property type="entry name" value="CUSTOS"/>
</dbReference>
<evidence type="ECO:0000256" key="6">
    <source>
        <dbReference type="ARBA" id="ARBA00023242"/>
    </source>
</evidence>
<evidence type="ECO:0000256" key="1">
    <source>
        <dbReference type="ARBA" id="ARBA00004259"/>
    </source>
</evidence>
<dbReference type="Proteomes" id="UP000694924">
    <property type="component" value="Unplaced"/>
</dbReference>
<name>A0ABM1IL43_POLDO</name>
<evidence type="ECO:0000313" key="7">
    <source>
        <dbReference type="Proteomes" id="UP000694924"/>
    </source>
</evidence>
<reference evidence="8" key="1">
    <citation type="submission" date="2025-08" db="UniProtKB">
        <authorList>
            <consortium name="RefSeq"/>
        </authorList>
    </citation>
    <scope>IDENTIFICATION</scope>
    <source>
        <tissue evidence="8">Whole body</tissue>
    </source>
</reference>
<sequence>MSNKNINDGESSSSEDEIIKKALKEAADISYLKSNLFDAQITKDSETKEKLNNTNAKSLRQNLEENDDFFNFGVTVTFKAFIAKKLNALLERTVQWDERTNSQTTIQDNNEDKLNKNNGIKLLNSSTILLTAEDEVEELHNYKRRKKSVDKVIDKSKFQEATVNPEWILSKVETKFWTERRKGAVFKYKKSKDGTLVEQN</sequence>
<evidence type="ECO:0000313" key="8">
    <source>
        <dbReference type="RefSeq" id="XP_015180930.1"/>
    </source>
</evidence>
<proteinExistence type="inferred from homology"/>
<gene>
    <name evidence="8" type="primary">LOC107068734</name>
</gene>
<evidence type="ECO:0000256" key="4">
    <source>
        <dbReference type="ARBA" id="ARBA00022473"/>
    </source>
</evidence>
<dbReference type="RefSeq" id="XP_015180930.1">
    <property type="nucleotide sequence ID" value="XM_015325444.1"/>
</dbReference>
<evidence type="ECO:0000256" key="2">
    <source>
        <dbReference type="ARBA" id="ARBA00008632"/>
    </source>
</evidence>
<comment type="subcellular location">
    <subcellularLocation>
        <location evidence="1">Nucleus envelope</location>
    </subcellularLocation>
</comment>
<dbReference type="GeneID" id="107068734"/>
<keyword evidence="5" id="KW-0879">Wnt signaling pathway</keyword>
<evidence type="ECO:0000256" key="3">
    <source>
        <dbReference type="ARBA" id="ARBA00013465"/>
    </source>
</evidence>
<dbReference type="PANTHER" id="PTHR14482:SF0">
    <property type="entry name" value="PROTEIN CUSTOS"/>
    <property type="match status" value="1"/>
</dbReference>
<keyword evidence="7" id="KW-1185">Reference proteome</keyword>
<dbReference type="PANTHER" id="PTHR14482">
    <property type="entry name" value="CHROMOSOME 12 ORF 43 HOMOLOG"/>
    <property type="match status" value="1"/>
</dbReference>
<organism evidence="7 8">
    <name type="scientific">Polistes dominula</name>
    <name type="common">European paper wasp</name>
    <name type="synonym">Vespa dominula</name>
    <dbReference type="NCBI Taxonomy" id="743375"/>
    <lineage>
        <taxon>Eukaryota</taxon>
        <taxon>Metazoa</taxon>
        <taxon>Ecdysozoa</taxon>
        <taxon>Arthropoda</taxon>
        <taxon>Hexapoda</taxon>
        <taxon>Insecta</taxon>
        <taxon>Pterygota</taxon>
        <taxon>Neoptera</taxon>
        <taxon>Endopterygota</taxon>
        <taxon>Hymenoptera</taxon>
        <taxon>Apocrita</taxon>
        <taxon>Aculeata</taxon>
        <taxon>Vespoidea</taxon>
        <taxon>Vespidae</taxon>
        <taxon>Polistinae</taxon>
        <taxon>Polistini</taxon>
        <taxon>Polistes</taxon>
    </lineage>
</organism>
<keyword evidence="4" id="KW-0217">Developmental protein</keyword>
<keyword evidence="6" id="KW-0539">Nucleus</keyword>
<accession>A0ABM1IL43</accession>
<evidence type="ECO:0000256" key="5">
    <source>
        <dbReference type="ARBA" id="ARBA00022687"/>
    </source>
</evidence>
<protein>
    <recommendedName>
        <fullName evidence="3">Protein CUSTOS</fullName>
    </recommendedName>
</protein>
<comment type="similarity">
    <text evidence="2">Belongs to the CUSTOS family.</text>
</comment>